<evidence type="ECO:0000313" key="4">
    <source>
        <dbReference type="Proteomes" id="UP000002207"/>
    </source>
</evidence>
<dbReference type="SUPFAM" id="SSF56281">
    <property type="entry name" value="Metallo-hydrolase/oxidoreductase"/>
    <property type="match status" value="1"/>
</dbReference>
<dbReference type="PANTHER" id="PTHR15032">
    <property type="entry name" value="N-ACYL-PHOSPHATIDYLETHANOLAMINE-HYDROLYZING PHOSPHOLIPASE D"/>
    <property type="match status" value="1"/>
</dbReference>
<dbReference type="EMBL" id="CP001472">
    <property type="protein sequence ID" value="ACO32026.1"/>
    <property type="molecule type" value="Genomic_DNA"/>
</dbReference>
<dbReference type="RefSeq" id="WP_015896313.1">
    <property type="nucleotide sequence ID" value="NC_012483.1"/>
</dbReference>
<organism evidence="3 4">
    <name type="scientific">Acidobacterium capsulatum (strain ATCC 51196 / DSM 11244 / BCRC 80197 / JCM 7670 / NBRC 15755 / NCIMB 13165 / 161)</name>
    <dbReference type="NCBI Taxonomy" id="240015"/>
    <lineage>
        <taxon>Bacteria</taxon>
        <taxon>Pseudomonadati</taxon>
        <taxon>Acidobacteriota</taxon>
        <taxon>Terriglobia</taxon>
        <taxon>Terriglobales</taxon>
        <taxon>Acidobacteriaceae</taxon>
        <taxon>Acidobacterium</taxon>
    </lineage>
</organism>
<evidence type="ECO:0000259" key="1">
    <source>
        <dbReference type="Pfam" id="PF12706"/>
    </source>
</evidence>
<dbReference type="InterPro" id="IPR036866">
    <property type="entry name" value="RibonucZ/Hydroxyglut_hydro"/>
</dbReference>
<dbReference type="OrthoDB" id="5657199at2"/>
<dbReference type="KEGG" id="aca:ACP_1161"/>
<dbReference type="InParanoid" id="C1F4P1"/>
<dbReference type="Pfam" id="PF12706">
    <property type="entry name" value="Lactamase_B_2"/>
    <property type="match status" value="1"/>
</dbReference>
<evidence type="ECO:0000313" key="3">
    <source>
        <dbReference type="EMBL" id="ACO32026.1"/>
    </source>
</evidence>
<dbReference type="eggNOG" id="COG2220">
    <property type="taxonomic scope" value="Bacteria"/>
</dbReference>
<accession>C1F4P1</accession>
<feature type="domain" description="Metallo-beta-lactamase" evidence="1">
    <location>
        <begin position="269"/>
        <end position="425"/>
    </location>
</feature>
<name>C1F4P1_ACIC5</name>
<dbReference type="STRING" id="240015.ACP_1161"/>
<evidence type="ECO:0000259" key="2">
    <source>
        <dbReference type="Pfam" id="PF18456"/>
    </source>
</evidence>
<dbReference type="InterPro" id="IPR001279">
    <property type="entry name" value="Metallo-B-lactamas"/>
</dbReference>
<dbReference type="AlphaFoldDB" id="C1F4P1"/>
<dbReference type="PANTHER" id="PTHR15032:SF4">
    <property type="entry name" value="N-ACYL-PHOSPHATIDYLETHANOLAMINE-HYDROLYZING PHOSPHOLIPASE D"/>
    <property type="match status" value="1"/>
</dbReference>
<dbReference type="HOGENOM" id="CLU_516704_0_0_0"/>
<proteinExistence type="predicted"/>
<dbReference type="InterPro" id="IPR041141">
    <property type="entry name" value="CmlA_N"/>
</dbReference>
<dbReference type="Pfam" id="PF18456">
    <property type="entry name" value="CmlA_N"/>
    <property type="match status" value="1"/>
</dbReference>
<protein>
    <submittedName>
        <fullName evidence="3">Polyketide synthase</fullName>
    </submittedName>
</protein>
<keyword evidence="4" id="KW-1185">Reference proteome</keyword>
<dbReference type="Gene3D" id="3.60.15.10">
    <property type="entry name" value="Ribonuclease Z/Hydroxyacylglutathione hydrolase-like"/>
    <property type="match status" value="1"/>
</dbReference>
<feature type="domain" description="Diiron non-heme beta-hydroxylase N-terminal" evidence="2">
    <location>
        <begin position="7"/>
        <end position="238"/>
    </location>
</feature>
<sequence length="540" mass="61423">MMDDHLYLRGDIVAEPLVSGWYAWPHLISPATCAMNIAGRHLKIMQSYVQAPHVHAAAVKNPRMLGGPFVDYDTDRSPEVRQLIEQTRNAQSHMLEFAAAVHELSQMLSAEARGASLDSLYARIPAPLRGYVEIYYDLRNNPGFRFFESLLYRSRYYDRSAQSLHIHATQNDNRPFVLSTPRLADASSVIVRMPFDSPELDRLFRTRYERGPVQEIAEKLRIPPVQRETFRSFFSEEPPPQRQRFEGEGARIRYFGHACLLLETQGISILSDPVVSFPYRGANSRYTYEDLPPHIDYVVITHNHQDHVLIETLLQLRHMIGTVIVPRNGTGQLQDPSLKLTLQALGFPSVLELEEMESLPLHGGGVLTALPFLGEHADLDIRTKLCHHIAVDGWSTIFAADSCAVDIEIYRRVHEQTGDIDVLFLGMECDGAPLSWLYGPLLDKPLPRDQDRSRTLSGSNFDRARQLVDLFHPKEVYVYAMGQEPWLHHIMAIQYTAESLPITESNKLLEYCAEKNIKAERLFCMKETLHGADLCHSIVS</sequence>
<reference evidence="3 4" key="1">
    <citation type="journal article" date="2009" name="Appl. Environ. Microbiol.">
        <title>Three genomes from the phylum Acidobacteria provide insight into the lifestyles of these microorganisms in soils.</title>
        <authorList>
            <person name="Ward N.L."/>
            <person name="Challacombe J.F."/>
            <person name="Janssen P.H."/>
            <person name="Henrissat B."/>
            <person name="Coutinho P.M."/>
            <person name="Wu M."/>
            <person name="Xie G."/>
            <person name="Haft D.H."/>
            <person name="Sait M."/>
            <person name="Badger J."/>
            <person name="Barabote R.D."/>
            <person name="Bradley B."/>
            <person name="Brettin T.S."/>
            <person name="Brinkac L.M."/>
            <person name="Bruce D."/>
            <person name="Creasy T."/>
            <person name="Daugherty S.C."/>
            <person name="Davidsen T.M."/>
            <person name="DeBoy R.T."/>
            <person name="Detter J.C."/>
            <person name="Dodson R.J."/>
            <person name="Durkin A.S."/>
            <person name="Ganapathy A."/>
            <person name="Gwinn-Giglio M."/>
            <person name="Han C.S."/>
            <person name="Khouri H."/>
            <person name="Kiss H."/>
            <person name="Kothari S.P."/>
            <person name="Madupu R."/>
            <person name="Nelson K.E."/>
            <person name="Nelson W.C."/>
            <person name="Paulsen I."/>
            <person name="Penn K."/>
            <person name="Ren Q."/>
            <person name="Rosovitz M.J."/>
            <person name="Selengut J.D."/>
            <person name="Shrivastava S."/>
            <person name="Sullivan S.A."/>
            <person name="Tapia R."/>
            <person name="Thompson L.S."/>
            <person name="Watkins K.L."/>
            <person name="Yang Q."/>
            <person name="Yu C."/>
            <person name="Zafar N."/>
            <person name="Zhou L."/>
            <person name="Kuske C.R."/>
        </authorList>
    </citation>
    <scope>NUCLEOTIDE SEQUENCE [LARGE SCALE GENOMIC DNA]</scope>
    <source>
        <strain evidence="4">ATCC 51196 / DSM 11244 / BCRC 80197 / JCM 7670 / NBRC 15755 / NCIMB 13165 / 161</strain>
    </source>
</reference>
<gene>
    <name evidence="3" type="ordered locus">ACP_1161</name>
</gene>
<dbReference type="GO" id="GO:0005737">
    <property type="term" value="C:cytoplasm"/>
    <property type="evidence" value="ECO:0007669"/>
    <property type="project" value="TreeGrafter"/>
</dbReference>
<dbReference type="Proteomes" id="UP000002207">
    <property type="component" value="Chromosome"/>
</dbReference>